<feature type="compositionally biased region" description="Basic and acidic residues" evidence="1">
    <location>
        <begin position="13"/>
        <end position="27"/>
    </location>
</feature>
<dbReference type="OMA" id="AAKQHPV"/>
<keyword evidence="3" id="KW-1185">Reference proteome</keyword>
<feature type="compositionally biased region" description="Basic and acidic residues" evidence="1">
    <location>
        <begin position="43"/>
        <end position="54"/>
    </location>
</feature>
<dbReference type="HOGENOM" id="CLU_3052558_0_0_1"/>
<organism evidence="3">
    <name type="scientific">Drosophila persimilis</name>
    <name type="common">Fruit fly</name>
    <dbReference type="NCBI Taxonomy" id="7234"/>
    <lineage>
        <taxon>Eukaryota</taxon>
        <taxon>Metazoa</taxon>
        <taxon>Ecdysozoa</taxon>
        <taxon>Arthropoda</taxon>
        <taxon>Hexapoda</taxon>
        <taxon>Insecta</taxon>
        <taxon>Pterygota</taxon>
        <taxon>Neoptera</taxon>
        <taxon>Endopterygota</taxon>
        <taxon>Diptera</taxon>
        <taxon>Brachycera</taxon>
        <taxon>Muscomorpha</taxon>
        <taxon>Ephydroidea</taxon>
        <taxon>Drosophilidae</taxon>
        <taxon>Drosophila</taxon>
        <taxon>Sophophora</taxon>
    </lineage>
</organism>
<accession>B4G358</accession>
<feature type="region of interest" description="Disordered" evidence="1">
    <location>
        <begin position="1"/>
        <end position="54"/>
    </location>
</feature>
<evidence type="ECO:0000313" key="2">
    <source>
        <dbReference type="EMBL" id="EDW24253.1"/>
    </source>
</evidence>
<dbReference type="AlphaFoldDB" id="B4G358"/>
<evidence type="ECO:0000256" key="1">
    <source>
        <dbReference type="SAM" id="MobiDB-lite"/>
    </source>
</evidence>
<sequence>MSWKPQAKPVTSKGDRPVTKVNKENKTAAKQHPVTRTPTSRPNTHDRIWKIMKM</sequence>
<reference evidence="2 3" key="1">
    <citation type="journal article" date="2007" name="Nature">
        <title>Evolution of genes and genomes on the Drosophila phylogeny.</title>
        <authorList>
            <consortium name="Drosophila 12 Genomes Consortium"/>
            <person name="Clark A.G."/>
            <person name="Eisen M.B."/>
            <person name="Smith D.R."/>
            <person name="Bergman C.M."/>
            <person name="Oliver B."/>
            <person name="Markow T.A."/>
            <person name="Kaufman T.C."/>
            <person name="Kellis M."/>
            <person name="Gelbart W."/>
            <person name="Iyer V.N."/>
            <person name="Pollard D.A."/>
            <person name="Sackton T.B."/>
            <person name="Larracuente A.M."/>
            <person name="Singh N.D."/>
            <person name="Abad J.P."/>
            <person name="Abt D.N."/>
            <person name="Adryan B."/>
            <person name="Aguade M."/>
            <person name="Akashi H."/>
            <person name="Anderson W.W."/>
            <person name="Aquadro C.F."/>
            <person name="Ardell D.H."/>
            <person name="Arguello R."/>
            <person name="Artieri C.G."/>
            <person name="Barbash D.A."/>
            <person name="Barker D."/>
            <person name="Barsanti P."/>
            <person name="Batterham P."/>
            <person name="Batzoglou S."/>
            <person name="Begun D."/>
            <person name="Bhutkar A."/>
            <person name="Blanco E."/>
            <person name="Bosak S.A."/>
            <person name="Bradley R.K."/>
            <person name="Brand A.D."/>
            <person name="Brent M.R."/>
            <person name="Brooks A.N."/>
            <person name="Brown R.H."/>
            <person name="Butlin R.K."/>
            <person name="Caggese C."/>
            <person name="Calvi B.R."/>
            <person name="Bernardo de Carvalho A."/>
            <person name="Caspi A."/>
            <person name="Castrezana S."/>
            <person name="Celniker S.E."/>
            <person name="Chang J.L."/>
            <person name="Chapple C."/>
            <person name="Chatterji S."/>
            <person name="Chinwalla A."/>
            <person name="Civetta A."/>
            <person name="Clifton S.W."/>
            <person name="Comeron J.M."/>
            <person name="Costello J.C."/>
            <person name="Coyne J.A."/>
            <person name="Daub J."/>
            <person name="David R.G."/>
            <person name="Delcher A.L."/>
            <person name="Delehaunty K."/>
            <person name="Do C.B."/>
            <person name="Ebling H."/>
            <person name="Edwards K."/>
            <person name="Eickbush T."/>
            <person name="Evans J.D."/>
            <person name="Filipski A."/>
            <person name="Findeiss S."/>
            <person name="Freyhult E."/>
            <person name="Fulton L."/>
            <person name="Fulton R."/>
            <person name="Garcia A.C."/>
            <person name="Gardiner A."/>
            <person name="Garfield D.A."/>
            <person name="Garvin B.E."/>
            <person name="Gibson G."/>
            <person name="Gilbert D."/>
            <person name="Gnerre S."/>
            <person name="Godfrey J."/>
            <person name="Good R."/>
            <person name="Gotea V."/>
            <person name="Gravely B."/>
            <person name="Greenberg A.J."/>
            <person name="Griffiths-Jones S."/>
            <person name="Gross S."/>
            <person name="Guigo R."/>
            <person name="Gustafson E.A."/>
            <person name="Haerty W."/>
            <person name="Hahn M.W."/>
            <person name="Halligan D.L."/>
            <person name="Halpern A.L."/>
            <person name="Halter G.M."/>
            <person name="Han M.V."/>
            <person name="Heger A."/>
            <person name="Hillier L."/>
            <person name="Hinrichs A.S."/>
            <person name="Holmes I."/>
            <person name="Hoskins R.A."/>
            <person name="Hubisz M.J."/>
            <person name="Hultmark D."/>
            <person name="Huntley M.A."/>
            <person name="Jaffe D.B."/>
            <person name="Jagadeeshan S."/>
            <person name="Jeck W.R."/>
            <person name="Johnson J."/>
            <person name="Jones C.D."/>
            <person name="Jordan W.C."/>
            <person name="Karpen G.H."/>
            <person name="Kataoka E."/>
            <person name="Keightley P.D."/>
            <person name="Kheradpour P."/>
            <person name="Kirkness E.F."/>
            <person name="Koerich L.B."/>
            <person name="Kristiansen K."/>
            <person name="Kudrna D."/>
            <person name="Kulathinal R.J."/>
            <person name="Kumar S."/>
            <person name="Kwok R."/>
            <person name="Lander E."/>
            <person name="Langley C.H."/>
            <person name="Lapoint R."/>
            <person name="Lazzaro B.P."/>
            <person name="Lee S.J."/>
            <person name="Levesque L."/>
            <person name="Li R."/>
            <person name="Lin C.F."/>
            <person name="Lin M.F."/>
            <person name="Lindblad-Toh K."/>
            <person name="Llopart A."/>
            <person name="Long M."/>
            <person name="Low L."/>
            <person name="Lozovsky E."/>
            <person name="Lu J."/>
            <person name="Luo M."/>
            <person name="Machado C.A."/>
            <person name="Makalowski W."/>
            <person name="Marzo M."/>
            <person name="Matsuda M."/>
            <person name="Matzkin L."/>
            <person name="McAllister B."/>
            <person name="McBride C.S."/>
            <person name="McKernan B."/>
            <person name="McKernan K."/>
            <person name="Mendez-Lago M."/>
            <person name="Minx P."/>
            <person name="Mollenhauer M.U."/>
            <person name="Montooth K."/>
            <person name="Mount S.M."/>
            <person name="Mu X."/>
            <person name="Myers E."/>
            <person name="Negre B."/>
            <person name="Newfeld S."/>
            <person name="Nielsen R."/>
            <person name="Noor M.A."/>
            <person name="O'Grady P."/>
            <person name="Pachter L."/>
            <person name="Papaceit M."/>
            <person name="Parisi M.J."/>
            <person name="Parisi M."/>
            <person name="Parts L."/>
            <person name="Pedersen J.S."/>
            <person name="Pesole G."/>
            <person name="Phillippy A.M."/>
            <person name="Ponting C.P."/>
            <person name="Pop M."/>
            <person name="Porcelli D."/>
            <person name="Powell J.R."/>
            <person name="Prohaska S."/>
            <person name="Pruitt K."/>
            <person name="Puig M."/>
            <person name="Quesneville H."/>
            <person name="Ram K.R."/>
            <person name="Rand D."/>
            <person name="Rasmussen M.D."/>
            <person name="Reed L.K."/>
            <person name="Reenan R."/>
            <person name="Reily A."/>
            <person name="Remington K.A."/>
            <person name="Rieger T.T."/>
            <person name="Ritchie M.G."/>
            <person name="Robin C."/>
            <person name="Rogers Y.H."/>
            <person name="Rohde C."/>
            <person name="Rozas J."/>
            <person name="Rubenfield M.J."/>
            <person name="Ruiz A."/>
            <person name="Russo S."/>
            <person name="Salzberg S.L."/>
            <person name="Sanchez-Gracia A."/>
            <person name="Saranga D.J."/>
            <person name="Sato H."/>
            <person name="Schaeffer S.W."/>
            <person name="Schatz M.C."/>
            <person name="Schlenke T."/>
            <person name="Schwartz R."/>
            <person name="Segarra C."/>
            <person name="Singh R.S."/>
            <person name="Sirot L."/>
            <person name="Sirota M."/>
            <person name="Sisneros N.B."/>
            <person name="Smith C.D."/>
            <person name="Smith T.F."/>
            <person name="Spieth J."/>
            <person name="Stage D.E."/>
            <person name="Stark A."/>
            <person name="Stephan W."/>
            <person name="Strausberg R.L."/>
            <person name="Strempel S."/>
            <person name="Sturgill D."/>
            <person name="Sutton G."/>
            <person name="Sutton G.G."/>
            <person name="Tao W."/>
            <person name="Teichmann S."/>
            <person name="Tobari Y.N."/>
            <person name="Tomimura Y."/>
            <person name="Tsolas J.M."/>
            <person name="Valente V.L."/>
            <person name="Venter E."/>
            <person name="Venter J.C."/>
            <person name="Vicario S."/>
            <person name="Vieira F.G."/>
            <person name="Vilella A.J."/>
            <person name="Villasante A."/>
            <person name="Walenz B."/>
            <person name="Wang J."/>
            <person name="Wasserman M."/>
            <person name="Watts T."/>
            <person name="Wilson D."/>
            <person name="Wilson R.K."/>
            <person name="Wing R.A."/>
            <person name="Wolfner M.F."/>
            <person name="Wong A."/>
            <person name="Wong G.K."/>
            <person name="Wu C.I."/>
            <person name="Wu G."/>
            <person name="Yamamoto D."/>
            <person name="Yang H.P."/>
            <person name="Yang S.P."/>
            <person name="Yorke J.A."/>
            <person name="Yoshida K."/>
            <person name="Zdobnov E."/>
            <person name="Zhang P."/>
            <person name="Zhang Y."/>
            <person name="Zimin A.V."/>
            <person name="Baldwin J."/>
            <person name="Abdouelleil A."/>
            <person name="Abdulkadir J."/>
            <person name="Abebe A."/>
            <person name="Abera B."/>
            <person name="Abreu J."/>
            <person name="Acer S.C."/>
            <person name="Aftuck L."/>
            <person name="Alexander A."/>
            <person name="An P."/>
            <person name="Anderson E."/>
            <person name="Anderson S."/>
            <person name="Arachi H."/>
            <person name="Azer M."/>
            <person name="Bachantsang P."/>
            <person name="Barry A."/>
            <person name="Bayul T."/>
            <person name="Berlin A."/>
            <person name="Bessette D."/>
            <person name="Bloom T."/>
            <person name="Blye J."/>
            <person name="Boguslavskiy L."/>
            <person name="Bonnet C."/>
            <person name="Boukhgalter B."/>
            <person name="Bourzgui I."/>
            <person name="Brown A."/>
            <person name="Cahill P."/>
            <person name="Channer S."/>
            <person name="Cheshatsang Y."/>
            <person name="Chuda L."/>
            <person name="Citroen M."/>
            <person name="Collymore A."/>
            <person name="Cooke P."/>
            <person name="Costello M."/>
            <person name="D'Aco K."/>
            <person name="Daza R."/>
            <person name="De Haan G."/>
            <person name="DeGray S."/>
            <person name="DeMaso C."/>
            <person name="Dhargay N."/>
            <person name="Dooley K."/>
            <person name="Dooley E."/>
            <person name="Doricent M."/>
            <person name="Dorje P."/>
            <person name="Dorjee K."/>
            <person name="Dupes A."/>
            <person name="Elong R."/>
            <person name="Falk J."/>
            <person name="Farina A."/>
            <person name="Faro S."/>
            <person name="Ferguson D."/>
            <person name="Fisher S."/>
            <person name="Foley C.D."/>
            <person name="Franke A."/>
            <person name="Friedrich D."/>
            <person name="Gadbois L."/>
            <person name="Gearin G."/>
            <person name="Gearin C.R."/>
            <person name="Giannoukos G."/>
            <person name="Goode T."/>
            <person name="Graham J."/>
            <person name="Grandbois E."/>
            <person name="Grewal S."/>
            <person name="Gyaltsen K."/>
            <person name="Hafez N."/>
            <person name="Hagos B."/>
            <person name="Hall J."/>
            <person name="Henson C."/>
            <person name="Hollinger A."/>
            <person name="Honan T."/>
            <person name="Huard M.D."/>
            <person name="Hughes L."/>
            <person name="Hurhula B."/>
            <person name="Husby M.E."/>
            <person name="Kamat A."/>
            <person name="Kanga B."/>
            <person name="Kashin S."/>
            <person name="Khazanovich D."/>
            <person name="Kisner P."/>
            <person name="Lance K."/>
            <person name="Lara M."/>
            <person name="Lee W."/>
            <person name="Lennon N."/>
            <person name="Letendre F."/>
            <person name="LeVine R."/>
            <person name="Lipovsky A."/>
            <person name="Liu X."/>
            <person name="Liu J."/>
            <person name="Liu S."/>
            <person name="Lokyitsang T."/>
            <person name="Lokyitsang Y."/>
            <person name="Lubonja R."/>
            <person name="Lui A."/>
            <person name="MacDonald P."/>
            <person name="Magnisalis V."/>
            <person name="Maru K."/>
            <person name="Matthews C."/>
            <person name="McCusker W."/>
            <person name="McDonough S."/>
            <person name="Mehta T."/>
            <person name="Meldrim J."/>
            <person name="Meneus L."/>
            <person name="Mihai O."/>
            <person name="Mihalev A."/>
            <person name="Mihova T."/>
            <person name="Mittelman R."/>
            <person name="Mlenga V."/>
            <person name="Montmayeur A."/>
            <person name="Mulrain L."/>
            <person name="Navidi A."/>
            <person name="Naylor J."/>
            <person name="Negash T."/>
            <person name="Nguyen T."/>
            <person name="Nguyen N."/>
            <person name="Nicol R."/>
            <person name="Norbu C."/>
            <person name="Norbu N."/>
            <person name="Novod N."/>
            <person name="O'Neill B."/>
            <person name="Osman S."/>
            <person name="Markiewicz E."/>
            <person name="Oyono O.L."/>
            <person name="Patti C."/>
            <person name="Phunkhang P."/>
            <person name="Pierre F."/>
            <person name="Priest M."/>
            <person name="Raghuraman S."/>
            <person name="Rege F."/>
            <person name="Reyes R."/>
            <person name="Rise C."/>
            <person name="Rogov P."/>
            <person name="Ross K."/>
            <person name="Ryan E."/>
            <person name="Settipalli S."/>
            <person name="Shea T."/>
            <person name="Sherpa N."/>
            <person name="Shi L."/>
            <person name="Shih D."/>
            <person name="Sparrow T."/>
            <person name="Spaulding J."/>
            <person name="Stalker J."/>
            <person name="Stange-Thomann N."/>
            <person name="Stavropoulos S."/>
            <person name="Stone C."/>
            <person name="Strader C."/>
            <person name="Tesfaye S."/>
            <person name="Thomson T."/>
            <person name="Thoulutsang Y."/>
            <person name="Thoulutsang D."/>
            <person name="Topham K."/>
            <person name="Topping I."/>
            <person name="Tsamla T."/>
            <person name="Vassiliev H."/>
            <person name="Vo A."/>
            <person name="Wangchuk T."/>
            <person name="Wangdi T."/>
            <person name="Weiand M."/>
            <person name="Wilkinson J."/>
            <person name="Wilson A."/>
            <person name="Yadav S."/>
            <person name="Young G."/>
            <person name="Yu Q."/>
            <person name="Zembek L."/>
            <person name="Zhong D."/>
            <person name="Zimmer A."/>
            <person name="Zwirko Z."/>
            <person name="Jaffe D.B."/>
            <person name="Alvarez P."/>
            <person name="Brockman W."/>
            <person name="Butler J."/>
            <person name="Chin C."/>
            <person name="Gnerre S."/>
            <person name="Grabherr M."/>
            <person name="Kleber M."/>
            <person name="Mauceli E."/>
            <person name="MacCallum I."/>
        </authorList>
    </citation>
    <scope>NUCLEOTIDE SEQUENCE [LARGE SCALE GENOMIC DNA]</scope>
    <source>
        <strain evidence="3">MSH-3 / Tucson 14011-0111.49</strain>
    </source>
</reference>
<dbReference type="Proteomes" id="UP000008744">
    <property type="component" value="Unassembled WGS sequence"/>
</dbReference>
<protein>
    <submittedName>
        <fullName evidence="2">GL23492</fullName>
    </submittedName>
</protein>
<name>B4G358_DROPE</name>
<gene>
    <name evidence="2" type="primary">Dper\GL23492</name>
    <name evidence="2" type="ORF">Dper_GL23492</name>
</gene>
<dbReference type="EMBL" id="CH479179">
    <property type="protein sequence ID" value="EDW24253.1"/>
    <property type="molecule type" value="Genomic_DNA"/>
</dbReference>
<evidence type="ECO:0000313" key="3">
    <source>
        <dbReference type="Proteomes" id="UP000008744"/>
    </source>
</evidence>
<proteinExistence type="predicted"/>